<dbReference type="SUPFAM" id="SSF52743">
    <property type="entry name" value="Subtilisin-like"/>
    <property type="match status" value="1"/>
</dbReference>
<evidence type="ECO:0000256" key="2">
    <source>
        <dbReference type="ARBA" id="ARBA00022670"/>
    </source>
</evidence>
<evidence type="ECO:0000256" key="5">
    <source>
        <dbReference type="ARBA" id="ARBA00022825"/>
    </source>
</evidence>
<dbReference type="GO" id="GO:0004252">
    <property type="term" value="F:serine-type endopeptidase activity"/>
    <property type="evidence" value="ECO:0007669"/>
    <property type="project" value="UniProtKB-UniRule"/>
</dbReference>
<organism evidence="12 13">
    <name type="scientific">Panicum hallii var. hallii</name>
    <dbReference type="NCBI Taxonomy" id="1504633"/>
    <lineage>
        <taxon>Eukaryota</taxon>
        <taxon>Viridiplantae</taxon>
        <taxon>Streptophyta</taxon>
        <taxon>Embryophyta</taxon>
        <taxon>Tracheophyta</taxon>
        <taxon>Spermatophyta</taxon>
        <taxon>Magnoliopsida</taxon>
        <taxon>Liliopsida</taxon>
        <taxon>Poales</taxon>
        <taxon>Poaceae</taxon>
        <taxon>PACMAD clade</taxon>
        <taxon>Panicoideae</taxon>
        <taxon>Panicodae</taxon>
        <taxon>Paniceae</taxon>
        <taxon>Panicinae</taxon>
        <taxon>Panicum</taxon>
        <taxon>Panicum sect. Panicum</taxon>
    </lineage>
</organism>
<dbReference type="InterPro" id="IPR045051">
    <property type="entry name" value="SBT"/>
</dbReference>
<dbReference type="InterPro" id="IPR000209">
    <property type="entry name" value="Peptidase_S8/S53_dom"/>
</dbReference>
<dbReference type="Gene3D" id="2.60.40.2310">
    <property type="match status" value="1"/>
</dbReference>
<feature type="domain" description="Inhibitor I9" evidence="10">
    <location>
        <begin position="69"/>
        <end position="134"/>
    </location>
</feature>
<dbReference type="Proteomes" id="UP000244336">
    <property type="component" value="Chromosome 2"/>
</dbReference>
<dbReference type="InterPro" id="IPR034197">
    <property type="entry name" value="Peptidases_S8_3"/>
</dbReference>
<dbReference type="Gramene" id="PUZ69063">
    <property type="protein sequence ID" value="PUZ69063"/>
    <property type="gene ID" value="GQ55_2G078800"/>
</dbReference>
<dbReference type="InterPro" id="IPR041469">
    <property type="entry name" value="Subtilisin-like_FN3"/>
</dbReference>
<dbReference type="GO" id="GO:0006508">
    <property type="term" value="P:proteolysis"/>
    <property type="evidence" value="ECO:0007669"/>
    <property type="project" value="UniProtKB-KW"/>
</dbReference>
<feature type="active site" description="Charge relay system" evidence="6 7">
    <location>
        <position position="541"/>
    </location>
</feature>
<keyword evidence="4 7" id="KW-0378">Hydrolase</keyword>
<reference evidence="12 13" key="1">
    <citation type="submission" date="2018-04" db="EMBL/GenBank/DDBJ databases">
        <title>WGS assembly of Panicum hallii var. hallii HAL2.</title>
        <authorList>
            <person name="Lovell J."/>
            <person name="Jenkins J."/>
            <person name="Lowry D."/>
            <person name="Mamidi S."/>
            <person name="Sreedasyam A."/>
            <person name="Weng X."/>
            <person name="Barry K."/>
            <person name="Bonette J."/>
            <person name="Campitelli B."/>
            <person name="Daum C."/>
            <person name="Gordon S."/>
            <person name="Gould B."/>
            <person name="Lipzen A."/>
            <person name="MacQueen A."/>
            <person name="Palacio-Mejia J."/>
            <person name="Plott C."/>
            <person name="Shakirov E."/>
            <person name="Shu S."/>
            <person name="Yoshinaga Y."/>
            <person name="Zane M."/>
            <person name="Rokhsar D."/>
            <person name="Grimwood J."/>
            <person name="Schmutz J."/>
            <person name="Juenger T."/>
        </authorList>
    </citation>
    <scope>NUCLEOTIDE SEQUENCE [LARGE SCALE GENOMIC DNA]</scope>
    <source>
        <strain evidence="13">cv. HAL2</strain>
    </source>
</reference>
<keyword evidence="5 7" id="KW-0720">Serine protease</keyword>
<dbReference type="PANTHER" id="PTHR10795">
    <property type="entry name" value="PROPROTEIN CONVERTASE SUBTILISIN/KEXIN"/>
    <property type="match status" value="1"/>
</dbReference>
<feature type="active site" description="Charge relay system" evidence="6 7">
    <location>
        <position position="225"/>
    </location>
</feature>
<proteinExistence type="inferred from homology"/>
<feature type="chain" id="PRO_5015457472" description="Subtilisin-like protease" evidence="8">
    <location>
        <begin position="25"/>
        <end position="758"/>
    </location>
</feature>
<gene>
    <name evidence="12" type="ORF">GQ55_2G078800</name>
</gene>
<evidence type="ECO:0000259" key="9">
    <source>
        <dbReference type="Pfam" id="PF00082"/>
    </source>
</evidence>
<keyword evidence="13" id="KW-1185">Reference proteome</keyword>
<dbReference type="OrthoDB" id="206201at2759"/>
<dbReference type="FunFam" id="3.40.50.200:FF:000006">
    <property type="entry name" value="Subtilisin-like protease SBT1.5"/>
    <property type="match status" value="1"/>
</dbReference>
<feature type="active site" description="Charge relay system" evidence="6 7">
    <location>
        <position position="167"/>
    </location>
</feature>
<keyword evidence="3 8" id="KW-0732">Signal</keyword>
<dbReference type="EMBL" id="CM009750">
    <property type="protein sequence ID" value="PUZ69063.1"/>
    <property type="molecule type" value="Genomic_DNA"/>
</dbReference>
<dbReference type="InterPro" id="IPR023828">
    <property type="entry name" value="Peptidase_S8_Ser-AS"/>
</dbReference>
<protein>
    <recommendedName>
        <fullName evidence="14">Subtilisin-like protease</fullName>
    </recommendedName>
</protein>
<dbReference type="AlphaFoldDB" id="A0A2T7EMK6"/>
<comment type="similarity">
    <text evidence="1 7">Belongs to the peptidase S8 family.</text>
</comment>
<dbReference type="Gene3D" id="3.30.70.80">
    <property type="entry name" value="Peptidase S8 propeptide/proteinase inhibitor I9"/>
    <property type="match status" value="1"/>
</dbReference>
<dbReference type="CDD" id="cd04852">
    <property type="entry name" value="Peptidases_S8_3"/>
    <property type="match status" value="1"/>
</dbReference>
<keyword evidence="2 7" id="KW-0645">Protease</keyword>
<dbReference type="CDD" id="cd02120">
    <property type="entry name" value="PA_subtilisin_like"/>
    <property type="match status" value="1"/>
</dbReference>
<evidence type="ECO:0000256" key="7">
    <source>
        <dbReference type="PROSITE-ProRule" id="PRU01240"/>
    </source>
</evidence>
<dbReference type="Gene3D" id="3.40.50.200">
    <property type="entry name" value="Peptidase S8/S53 domain"/>
    <property type="match status" value="1"/>
</dbReference>
<feature type="domain" description="Subtilisin-like protease fibronectin type-III" evidence="11">
    <location>
        <begin position="650"/>
        <end position="751"/>
    </location>
</feature>
<dbReference type="InterPro" id="IPR010259">
    <property type="entry name" value="S8pro/Inhibitor_I9"/>
</dbReference>
<evidence type="ECO:0000256" key="6">
    <source>
        <dbReference type="PIRSR" id="PIRSR615500-1"/>
    </source>
</evidence>
<dbReference type="InterPro" id="IPR015500">
    <property type="entry name" value="Peptidase_S8_subtilisin-rel"/>
</dbReference>
<dbReference type="InterPro" id="IPR036852">
    <property type="entry name" value="Peptidase_S8/S53_dom_sf"/>
</dbReference>
<evidence type="ECO:0000259" key="10">
    <source>
        <dbReference type="Pfam" id="PF05922"/>
    </source>
</evidence>
<evidence type="ECO:0000256" key="1">
    <source>
        <dbReference type="ARBA" id="ARBA00011073"/>
    </source>
</evidence>
<feature type="domain" description="Peptidase S8/S53" evidence="9">
    <location>
        <begin position="159"/>
        <end position="591"/>
    </location>
</feature>
<dbReference type="PROSITE" id="PS00138">
    <property type="entry name" value="SUBTILASE_SER"/>
    <property type="match status" value="1"/>
</dbReference>
<evidence type="ECO:0000259" key="11">
    <source>
        <dbReference type="Pfam" id="PF17766"/>
    </source>
</evidence>
<evidence type="ECO:0000256" key="8">
    <source>
        <dbReference type="SAM" id="SignalP"/>
    </source>
</evidence>
<dbReference type="InterPro" id="IPR037045">
    <property type="entry name" value="S8pro/Inhibitor_I9_sf"/>
</dbReference>
<evidence type="ECO:0008006" key="14">
    <source>
        <dbReference type="Google" id="ProtNLM"/>
    </source>
</evidence>
<accession>A0A2T7EMK6</accession>
<evidence type="ECO:0000256" key="3">
    <source>
        <dbReference type="ARBA" id="ARBA00022729"/>
    </source>
</evidence>
<evidence type="ECO:0000256" key="4">
    <source>
        <dbReference type="ARBA" id="ARBA00022801"/>
    </source>
</evidence>
<dbReference type="PROSITE" id="PS51892">
    <property type="entry name" value="SUBTILASE"/>
    <property type="match status" value="1"/>
</dbReference>
<dbReference type="PRINTS" id="PR00723">
    <property type="entry name" value="SUBTILISIN"/>
</dbReference>
<name>A0A2T7EMK6_9POAL</name>
<sequence>MATRTSPLPLLLAALSVLFCHAAAVHNPAAGGVRIAAAAGAHGDDSTKVYVVFTERQPATAELPEAEAGAAIASFHHDMIAGVLDDDSSSAADRVVYHYSRTLHGFAARLTNDEKNRLAGMDGVLSIHEKVVYRPQTTRSWDFLGVPQHNDATRLKFENDVIIGMVDTGIWPDSESFSDEGLPPPPPKWKGVCSKNFTSCNNKIIGARSYYGGNTTLSVLDREGHGTHTASTAAGRAVAGASLGGLAGGTARGAVPGARLAVYKVCWEEGCSSEDILAAFDDAIADGVDVISASLGSGIAFDYAADPMAIGAFHAMRRGVVVSVSAGNSGPTLGSVSNVAPWSISVAATLTDRRIISELVLGNGRRVVGNAITVFPNLGKPSLLMDPGGCDHEQLDGKRYKGAVLLCGEGAYISSEAISRTGADGAIVYMFADEDKDTAFSFAIPIVVVMQKEFNHIIDYYNSTSHPMATVKKSVTVKDAAAPSVAEFSSRGPNMVTYGVLKPDISAPGVDILAAWTPKATLSGSDVDERRTKYNIISGTSMACPHVTGAAAYVKSVHPEWSHAAVQSALMTTATPMGSGEPEAELAYGAGQVDPVRARYPGLVYDAAEGDYVGFLCAQGYNSSQLAAMTGRRASAAACSAGARAGAVGDLNYPSITVPVLNYGVGFAAEFPRTVTNVGPADSVYRATVTTVPGVDVAVTPDELAFSAGTKKLSFKVSVSGTLLPVNGTMGASASVVWSDGRHHVRSPIYVFPHKHVM</sequence>
<evidence type="ECO:0000313" key="12">
    <source>
        <dbReference type="EMBL" id="PUZ69063.1"/>
    </source>
</evidence>
<dbReference type="Pfam" id="PF17766">
    <property type="entry name" value="fn3_6"/>
    <property type="match status" value="1"/>
</dbReference>
<feature type="signal peptide" evidence="8">
    <location>
        <begin position="1"/>
        <end position="24"/>
    </location>
</feature>
<dbReference type="Gene3D" id="3.50.30.30">
    <property type="match status" value="1"/>
</dbReference>
<dbReference type="Pfam" id="PF00082">
    <property type="entry name" value="Peptidase_S8"/>
    <property type="match status" value="1"/>
</dbReference>
<evidence type="ECO:0000313" key="13">
    <source>
        <dbReference type="Proteomes" id="UP000244336"/>
    </source>
</evidence>
<dbReference type="Pfam" id="PF05922">
    <property type="entry name" value="Inhibitor_I9"/>
    <property type="match status" value="1"/>
</dbReference>